<feature type="site" description="Increases basicity of active site His" evidence="2">
    <location>
        <position position="141"/>
    </location>
</feature>
<dbReference type="Pfam" id="PF24894">
    <property type="entry name" value="Hexapep_GlmU"/>
    <property type="match status" value="1"/>
</dbReference>
<feature type="domain" description="Glucose-1-phosphate adenylyltransferase/Bifunctional protein GlmU-like C-terminal hexapeptide" evidence="5">
    <location>
        <begin position="104"/>
        <end position="173"/>
    </location>
</feature>
<dbReference type="SUPFAM" id="SSF51161">
    <property type="entry name" value="Trimeric LpxA-like enzymes"/>
    <property type="match status" value="1"/>
</dbReference>
<gene>
    <name evidence="6" type="ORF">HELGO_WM18861</name>
</gene>
<proteinExistence type="inferred from homology"/>
<protein>
    <submittedName>
        <fullName evidence="6">4-amino-6-deoxy-N-Acetyl-D-hexosaminyl-(Lipid carrier) acetyltrasferase</fullName>
    </submittedName>
</protein>
<evidence type="ECO:0000256" key="3">
    <source>
        <dbReference type="PIRSR" id="PIRSR620019-2"/>
    </source>
</evidence>
<evidence type="ECO:0000259" key="4">
    <source>
        <dbReference type="Pfam" id="PF17836"/>
    </source>
</evidence>
<dbReference type="PANTHER" id="PTHR43300:SF7">
    <property type="entry name" value="UDP-N-ACETYLBACILLOSAMINE N-ACETYLTRANSFERASE"/>
    <property type="match status" value="1"/>
</dbReference>
<feature type="binding site" evidence="3">
    <location>
        <position position="70"/>
    </location>
    <ligand>
        <name>substrate</name>
    </ligand>
</feature>
<feature type="domain" description="PglD N-terminal" evidence="4">
    <location>
        <begin position="5"/>
        <end position="85"/>
    </location>
</feature>
<dbReference type="AlphaFoldDB" id="A0A6S6TJR7"/>
<dbReference type="InterPro" id="IPR011004">
    <property type="entry name" value="Trimer_LpxA-like_sf"/>
</dbReference>
<dbReference type="InterPro" id="IPR041561">
    <property type="entry name" value="PglD_N"/>
</dbReference>
<evidence type="ECO:0000256" key="2">
    <source>
        <dbReference type="PIRSR" id="PIRSR620019-1"/>
    </source>
</evidence>
<dbReference type="InterPro" id="IPR056818">
    <property type="entry name" value="GlmU/GlgC-like_hexapep"/>
</dbReference>
<dbReference type="Gene3D" id="3.40.50.20">
    <property type="match status" value="1"/>
</dbReference>
<feature type="binding site" evidence="3">
    <location>
        <position position="149"/>
    </location>
    <ligand>
        <name>acetyl-CoA</name>
        <dbReference type="ChEBI" id="CHEBI:57288"/>
    </ligand>
</feature>
<accession>A0A6S6TJR7</accession>
<sequence length="191" mass="20798">MMKEILLIGGGGHCQSVIDVIEQEDKYRIAGIIDKKELIGQEVLGYKVIGCDDDLEALFKTYKYALVTVGQITSNQLRVKLFTMLKKIGYELAVIVSPLAYVSRHALLAEGTVVMHHALVSVNVRVGQNCIINTKALLEHDVSIEAHCHISTATVLNGGVVVKENTFVGSNSTTKEYVELNGFIKAGGVIK</sequence>
<dbReference type="PANTHER" id="PTHR43300">
    <property type="entry name" value="ACETYLTRANSFERASE"/>
    <property type="match status" value="1"/>
</dbReference>
<dbReference type="EMBL" id="CACVAZ010000123">
    <property type="protein sequence ID" value="CAA6819515.1"/>
    <property type="molecule type" value="Genomic_DNA"/>
</dbReference>
<organism evidence="6">
    <name type="scientific">uncultured Sulfurovum sp</name>
    <dbReference type="NCBI Taxonomy" id="269237"/>
    <lineage>
        <taxon>Bacteria</taxon>
        <taxon>Pseudomonadati</taxon>
        <taxon>Campylobacterota</taxon>
        <taxon>Epsilonproteobacteria</taxon>
        <taxon>Campylobacterales</taxon>
        <taxon>Sulfurovaceae</taxon>
        <taxon>Sulfurovum</taxon>
        <taxon>environmental samples</taxon>
    </lineage>
</organism>
<reference evidence="6" key="1">
    <citation type="submission" date="2020-01" db="EMBL/GenBank/DDBJ databases">
        <authorList>
            <person name="Meier V. D."/>
            <person name="Meier V D."/>
        </authorList>
    </citation>
    <scope>NUCLEOTIDE SEQUENCE</scope>
    <source>
        <strain evidence="6">HLG_WM_MAG_02</strain>
    </source>
</reference>
<dbReference type="CDD" id="cd03360">
    <property type="entry name" value="LbH_AT_putative"/>
    <property type="match status" value="1"/>
</dbReference>
<dbReference type="InterPro" id="IPR050179">
    <property type="entry name" value="Trans_hexapeptide_repeat"/>
</dbReference>
<evidence type="ECO:0000256" key="1">
    <source>
        <dbReference type="ARBA" id="ARBA00007274"/>
    </source>
</evidence>
<dbReference type="NCBIfam" id="TIGR03570">
    <property type="entry name" value="NeuD_NnaD"/>
    <property type="match status" value="1"/>
</dbReference>
<name>A0A6S6TJR7_9BACT</name>
<dbReference type="Pfam" id="PF17836">
    <property type="entry name" value="PglD_N"/>
    <property type="match status" value="1"/>
</dbReference>
<comment type="similarity">
    <text evidence="1">Belongs to the transferase hexapeptide repeat family.</text>
</comment>
<evidence type="ECO:0000259" key="5">
    <source>
        <dbReference type="Pfam" id="PF24894"/>
    </source>
</evidence>
<dbReference type="InterPro" id="IPR020019">
    <property type="entry name" value="AcTrfase_PglD-like"/>
</dbReference>
<evidence type="ECO:0000313" key="6">
    <source>
        <dbReference type="EMBL" id="CAA6819515.1"/>
    </source>
</evidence>
<dbReference type="Gene3D" id="2.160.10.10">
    <property type="entry name" value="Hexapeptide repeat proteins"/>
    <property type="match status" value="1"/>
</dbReference>
<feature type="active site" description="Proton acceptor" evidence="2">
    <location>
        <position position="140"/>
    </location>
</feature>